<organism evidence="2 3">
    <name type="scientific">Actinomadura adrarensis</name>
    <dbReference type="NCBI Taxonomy" id="1819600"/>
    <lineage>
        <taxon>Bacteria</taxon>
        <taxon>Bacillati</taxon>
        <taxon>Actinomycetota</taxon>
        <taxon>Actinomycetes</taxon>
        <taxon>Streptosporangiales</taxon>
        <taxon>Thermomonosporaceae</taxon>
        <taxon>Actinomadura</taxon>
    </lineage>
</organism>
<keyword evidence="3" id="KW-1185">Reference proteome</keyword>
<feature type="transmembrane region" description="Helical" evidence="1">
    <location>
        <begin position="54"/>
        <end position="76"/>
    </location>
</feature>
<accession>A0ABW3CAK8</accession>
<proteinExistence type="predicted"/>
<evidence type="ECO:0000256" key="1">
    <source>
        <dbReference type="SAM" id="Phobius"/>
    </source>
</evidence>
<gene>
    <name evidence="2" type="ORF">ACFQ07_01280</name>
</gene>
<feature type="non-terminal residue" evidence="2">
    <location>
        <position position="86"/>
    </location>
</feature>
<dbReference type="Proteomes" id="UP001597083">
    <property type="component" value="Unassembled WGS sequence"/>
</dbReference>
<sequence length="86" mass="9187">MANARLVKIAQYVSLLGGGVFTGGALAMLVVELSLRRLDGPAYILVRQAEHAYLPWYIGAVLVPTYIAVVVLVVLARRAGSPALRP</sequence>
<protein>
    <submittedName>
        <fullName evidence="2">Uncharacterized protein</fullName>
    </submittedName>
</protein>
<keyword evidence="1" id="KW-0472">Membrane</keyword>
<keyword evidence="1" id="KW-1133">Transmembrane helix</keyword>
<keyword evidence="1" id="KW-0812">Transmembrane</keyword>
<evidence type="ECO:0000313" key="3">
    <source>
        <dbReference type="Proteomes" id="UP001597083"/>
    </source>
</evidence>
<comment type="caution">
    <text evidence="2">The sequence shown here is derived from an EMBL/GenBank/DDBJ whole genome shotgun (WGS) entry which is preliminary data.</text>
</comment>
<reference evidence="3" key="1">
    <citation type="journal article" date="2019" name="Int. J. Syst. Evol. Microbiol.">
        <title>The Global Catalogue of Microorganisms (GCM) 10K type strain sequencing project: providing services to taxonomists for standard genome sequencing and annotation.</title>
        <authorList>
            <consortium name="The Broad Institute Genomics Platform"/>
            <consortium name="The Broad Institute Genome Sequencing Center for Infectious Disease"/>
            <person name="Wu L."/>
            <person name="Ma J."/>
        </authorList>
    </citation>
    <scope>NUCLEOTIDE SEQUENCE [LARGE SCALE GENOMIC DNA]</scope>
    <source>
        <strain evidence="3">JCM 31696</strain>
    </source>
</reference>
<name>A0ABW3CAK8_9ACTN</name>
<evidence type="ECO:0000313" key="2">
    <source>
        <dbReference type="EMBL" id="MFD0850852.1"/>
    </source>
</evidence>
<feature type="transmembrane region" description="Helical" evidence="1">
    <location>
        <begin position="12"/>
        <end position="34"/>
    </location>
</feature>
<dbReference type="EMBL" id="JBHTIR010000157">
    <property type="protein sequence ID" value="MFD0850852.1"/>
    <property type="molecule type" value="Genomic_DNA"/>
</dbReference>